<evidence type="ECO:0000313" key="1">
    <source>
        <dbReference type="EMBL" id="HIT43117.1"/>
    </source>
</evidence>
<organism evidence="1 2">
    <name type="scientific">Candidatus Caccovicinus merdipullorum</name>
    <dbReference type="NCBI Taxonomy" id="2840724"/>
    <lineage>
        <taxon>Bacteria</taxon>
        <taxon>Bacillati</taxon>
        <taxon>Bacillota</taxon>
        <taxon>Clostridia</taxon>
        <taxon>Eubacteriales</taxon>
        <taxon>Candidatus Caccovicinus</taxon>
    </lineage>
</organism>
<reference evidence="1" key="1">
    <citation type="submission" date="2020-10" db="EMBL/GenBank/DDBJ databases">
        <authorList>
            <person name="Gilroy R."/>
        </authorList>
    </citation>
    <scope>NUCLEOTIDE SEQUENCE</scope>
    <source>
        <strain evidence="1">CHK123-3438</strain>
    </source>
</reference>
<comment type="caution">
    <text evidence="1">The sequence shown here is derived from an EMBL/GenBank/DDBJ whole genome shotgun (WGS) entry which is preliminary data.</text>
</comment>
<protein>
    <submittedName>
        <fullName evidence="1">Uncharacterized protein</fullName>
    </submittedName>
</protein>
<accession>A0A9D1GMB2</accession>
<dbReference type="AlphaFoldDB" id="A0A9D1GMB2"/>
<reference evidence="1" key="2">
    <citation type="journal article" date="2021" name="PeerJ">
        <title>Extensive microbial diversity within the chicken gut microbiome revealed by metagenomics and culture.</title>
        <authorList>
            <person name="Gilroy R."/>
            <person name="Ravi A."/>
            <person name="Getino M."/>
            <person name="Pursley I."/>
            <person name="Horton D.L."/>
            <person name="Alikhan N.F."/>
            <person name="Baker D."/>
            <person name="Gharbi K."/>
            <person name="Hall N."/>
            <person name="Watson M."/>
            <person name="Adriaenssens E.M."/>
            <person name="Foster-Nyarko E."/>
            <person name="Jarju S."/>
            <person name="Secka A."/>
            <person name="Antonio M."/>
            <person name="Oren A."/>
            <person name="Chaudhuri R.R."/>
            <person name="La Ragione R."/>
            <person name="Hildebrand F."/>
            <person name="Pallen M.J."/>
        </authorList>
    </citation>
    <scope>NUCLEOTIDE SEQUENCE</scope>
    <source>
        <strain evidence="1">CHK123-3438</strain>
    </source>
</reference>
<sequence length="88" mass="10865">MFRMWGKLWKDNHLVRDTVINISDYSLSRTQMVFQSLEEICYQFDLSQPIWLDANIREFQRHDKTRFSRDNFVEEIPFDYLELQVIEE</sequence>
<gene>
    <name evidence="1" type="ORF">IAB60_13655</name>
</gene>
<dbReference type="Proteomes" id="UP000886860">
    <property type="component" value="Unassembled WGS sequence"/>
</dbReference>
<name>A0A9D1GMB2_9FIRM</name>
<proteinExistence type="predicted"/>
<dbReference type="EMBL" id="DVKS01000227">
    <property type="protein sequence ID" value="HIT43117.1"/>
    <property type="molecule type" value="Genomic_DNA"/>
</dbReference>
<evidence type="ECO:0000313" key="2">
    <source>
        <dbReference type="Proteomes" id="UP000886860"/>
    </source>
</evidence>